<dbReference type="GO" id="GO:0005681">
    <property type="term" value="C:spliceosomal complex"/>
    <property type="evidence" value="ECO:0007669"/>
    <property type="project" value="TreeGrafter"/>
</dbReference>
<dbReference type="GO" id="GO:0003723">
    <property type="term" value="F:RNA binding"/>
    <property type="evidence" value="ECO:0007669"/>
    <property type="project" value="TreeGrafter"/>
</dbReference>
<dbReference type="AlphaFoldDB" id="A0AAD8ZA61"/>
<keyword evidence="8" id="KW-0067">ATP-binding</keyword>
<reference evidence="15" key="1">
    <citation type="submission" date="2023-03" db="EMBL/GenBank/DDBJ databases">
        <title>Electrophorus voltai genome.</title>
        <authorList>
            <person name="Bian C."/>
        </authorList>
    </citation>
    <scope>NUCLEOTIDE SEQUENCE</scope>
    <source>
        <strain evidence="15">CB-2022</strain>
        <tissue evidence="15">Muscle</tissue>
    </source>
</reference>
<dbReference type="PANTHER" id="PTHR18934">
    <property type="entry name" value="ATP-DEPENDENT RNA HELICASE"/>
    <property type="match status" value="1"/>
</dbReference>
<dbReference type="InterPro" id="IPR014001">
    <property type="entry name" value="Helicase_ATP-bd"/>
</dbReference>
<dbReference type="GO" id="GO:0005739">
    <property type="term" value="C:mitochondrion"/>
    <property type="evidence" value="ECO:0007669"/>
    <property type="project" value="UniProtKB-SubCell"/>
</dbReference>
<dbReference type="GO" id="GO:0005524">
    <property type="term" value="F:ATP binding"/>
    <property type="evidence" value="ECO:0007669"/>
    <property type="project" value="UniProtKB-KW"/>
</dbReference>
<gene>
    <name evidence="15" type="ORF">P4O66_011122</name>
</gene>
<evidence type="ECO:0000256" key="11">
    <source>
        <dbReference type="ARBA" id="ARBA00047984"/>
    </source>
</evidence>
<name>A0AAD8ZA61_9TELE</name>
<dbReference type="SUPFAM" id="SSF52540">
    <property type="entry name" value="P-loop containing nucleoside triphosphate hydrolases"/>
    <property type="match status" value="1"/>
</dbReference>
<evidence type="ECO:0000256" key="4">
    <source>
        <dbReference type="ARBA" id="ARBA00012552"/>
    </source>
</evidence>
<dbReference type="EC" id="3.6.4.13" evidence="4"/>
<dbReference type="PROSITE" id="PS51192">
    <property type="entry name" value="HELICASE_ATP_BIND_1"/>
    <property type="match status" value="1"/>
</dbReference>
<evidence type="ECO:0000313" key="15">
    <source>
        <dbReference type="EMBL" id="KAK1794231.1"/>
    </source>
</evidence>
<feature type="compositionally biased region" description="Basic and acidic residues" evidence="13">
    <location>
        <begin position="748"/>
        <end position="764"/>
    </location>
</feature>
<evidence type="ECO:0000256" key="2">
    <source>
        <dbReference type="ARBA" id="ARBA00004173"/>
    </source>
</evidence>
<evidence type="ECO:0000259" key="14">
    <source>
        <dbReference type="PROSITE" id="PS51192"/>
    </source>
</evidence>
<sequence>MEEEISSEFVEGSDDVFRFGDHLELNQFDGLPYSSRYYKLLQERKKLPIWKTRIDFMNALENNQLIVVSGTTKTGKSTQVPQWCAEFCLSAEYHHGVVVCSQIQRQQAVDLALRVADEMDVNIGHEVGYSIPLENCCSNDTILRYCTDDVLMREMMSNPLLEHYGVVVIDQAHERTVSTDLLLGLLREVISQRPELRVVVLSVPPASDRLVAHYGGVPHLRVEAMPSAEVVYSSGGRAESFYAALRLVLEVHRAQEPGDMAVFLASEQEVSCACSILAKEAARLSGTLGELVPLAMCPLHAGICLPITEDQKKSRRVFLSCSQSEDLFWSVDTLNFVIDTGVEKRFVYNPRVRASSEVIRPISRCRAEIRKQLAGTAGKCFCLYPEEMELSPEIPASILEANITSAVLFLKRMEVAGLRHCDFISRPDPEGFMQALEELDYLAALDDDGNLSEIGIIMSEFPLDPQMAKALLASCQFDCVSEVLTIAAMLAAPSCFVEPPVGMVTEAMRCYMKLYHPEGDHFTLINIYNTFKSSQEKPHFTPEEWCQDYFLCCAALQTAEAIRAELTDIMKQLELPMSEPAFGTKANTLNIKRALLAGFFMQIARDVDGSGSYFMLSTKHMAKLHPLSAYGAKTPQLSPPEWLLFHEYTLCDSNCIRTATPISPQLYVLASASASTPSGSECHSSPGSPATLHSTAAALEQFIQMVPQYFFYNLPSSESKEILQHILDREGSANRNGRRKPQPVATDAPKETEGSRSSDRCLLQ</sequence>
<dbReference type="Pfam" id="PF21010">
    <property type="entry name" value="HA2_C"/>
    <property type="match status" value="1"/>
</dbReference>
<keyword evidence="16" id="KW-1185">Reference proteome</keyword>
<evidence type="ECO:0000256" key="1">
    <source>
        <dbReference type="ARBA" id="ARBA00004123"/>
    </source>
</evidence>
<feature type="region of interest" description="Disordered" evidence="13">
    <location>
        <begin position="729"/>
        <end position="764"/>
    </location>
</feature>
<dbReference type="GO" id="GO:0016787">
    <property type="term" value="F:hydrolase activity"/>
    <property type="evidence" value="ECO:0007669"/>
    <property type="project" value="UniProtKB-KW"/>
</dbReference>
<evidence type="ECO:0000256" key="8">
    <source>
        <dbReference type="ARBA" id="ARBA00022840"/>
    </source>
</evidence>
<comment type="catalytic activity">
    <reaction evidence="11">
        <text>ATP + H2O = ADP + phosphate + H(+)</text>
        <dbReference type="Rhea" id="RHEA:13065"/>
        <dbReference type="ChEBI" id="CHEBI:15377"/>
        <dbReference type="ChEBI" id="CHEBI:15378"/>
        <dbReference type="ChEBI" id="CHEBI:30616"/>
        <dbReference type="ChEBI" id="CHEBI:43474"/>
        <dbReference type="ChEBI" id="CHEBI:456216"/>
        <dbReference type="EC" id="3.6.4.13"/>
    </reaction>
</comment>
<comment type="caution">
    <text evidence="15">The sequence shown here is derived from an EMBL/GenBank/DDBJ whole genome shotgun (WGS) entry which is preliminary data.</text>
</comment>
<protein>
    <recommendedName>
        <fullName evidence="12">Putative pre-mRNA-splicing factor ATP-dependent RNA helicase DHX32</fullName>
        <ecNumber evidence="4">3.6.4.13</ecNumber>
    </recommendedName>
</protein>
<keyword evidence="9" id="KW-0496">Mitochondrion</keyword>
<accession>A0AAD8ZA61</accession>
<evidence type="ECO:0000313" key="16">
    <source>
        <dbReference type="Proteomes" id="UP001239994"/>
    </source>
</evidence>
<dbReference type="InterPro" id="IPR048333">
    <property type="entry name" value="HA2_WH"/>
</dbReference>
<dbReference type="EMBL" id="JAROKS010000017">
    <property type="protein sequence ID" value="KAK1794231.1"/>
    <property type="molecule type" value="Genomic_DNA"/>
</dbReference>
<dbReference type="FunFam" id="3.40.50.300:FF:001055">
    <property type="entry name" value="putative pre-mRNA-splicing factor ATP-dependent RNA helicase DHX32"/>
    <property type="match status" value="1"/>
</dbReference>
<dbReference type="Gene3D" id="3.40.50.300">
    <property type="entry name" value="P-loop containing nucleotide triphosphate hydrolases"/>
    <property type="match status" value="2"/>
</dbReference>
<dbReference type="Pfam" id="PF07717">
    <property type="entry name" value="OB_NTP_bind"/>
    <property type="match status" value="1"/>
</dbReference>
<keyword evidence="5" id="KW-0547">Nucleotide-binding</keyword>
<dbReference type="InterPro" id="IPR007502">
    <property type="entry name" value="Helicase-assoc_dom"/>
</dbReference>
<comment type="subcellular location">
    <subcellularLocation>
        <location evidence="2">Mitochondrion</location>
    </subcellularLocation>
    <subcellularLocation>
        <location evidence="1">Nucleus</location>
    </subcellularLocation>
</comment>
<evidence type="ECO:0000256" key="12">
    <source>
        <dbReference type="ARBA" id="ARBA00073474"/>
    </source>
</evidence>
<evidence type="ECO:0000256" key="3">
    <source>
        <dbReference type="ARBA" id="ARBA00008792"/>
    </source>
</evidence>
<comment type="similarity">
    <text evidence="3">Belongs to the DEAD box helicase family. DEAH subfamily.</text>
</comment>
<keyword evidence="10" id="KW-0539">Nucleus</keyword>
<evidence type="ECO:0000256" key="5">
    <source>
        <dbReference type="ARBA" id="ARBA00022741"/>
    </source>
</evidence>
<feature type="domain" description="Helicase ATP-binding" evidence="14">
    <location>
        <begin position="57"/>
        <end position="223"/>
    </location>
</feature>
<dbReference type="GO" id="GO:0003724">
    <property type="term" value="F:RNA helicase activity"/>
    <property type="evidence" value="ECO:0007669"/>
    <property type="project" value="UniProtKB-EC"/>
</dbReference>
<dbReference type="SMART" id="SM00847">
    <property type="entry name" value="HA2"/>
    <property type="match status" value="1"/>
</dbReference>
<dbReference type="Pfam" id="PF04408">
    <property type="entry name" value="WHD_HA2"/>
    <property type="match status" value="1"/>
</dbReference>
<evidence type="ECO:0000256" key="6">
    <source>
        <dbReference type="ARBA" id="ARBA00022801"/>
    </source>
</evidence>
<evidence type="ECO:0000256" key="10">
    <source>
        <dbReference type="ARBA" id="ARBA00023242"/>
    </source>
</evidence>
<dbReference type="FunFam" id="3.40.50.300:FF:001007">
    <property type="entry name" value="putative pre-mRNA-splicing factor ATP-dependent RNA helicase DHX32"/>
    <property type="match status" value="1"/>
</dbReference>
<dbReference type="InterPro" id="IPR027417">
    <property type="entry name" value="P-loop_NTPase"/>
</dbReference>
<dbReference type="PANTHER" id="PTHR18934:SF88">
    <property type="entry name" value="PRE-MRNA-SPLICING FACTOR ATP-DEPENDENT RNA HELICASE DHX32-RELATED"/>
    <property type="match status" value="1"/>
</dbReference>
<dbReference type="Proteomes" id="UP001239994">
    <property type="component" value="Unassembled WGS sequence"/>
</dbReference>
<evidence type="ECO:0000256" key="9">
    <source>
        <dbReference type="ARBA" id="ARBA00023128"/>
    </source>
</evidence>
<keyword evidence="7" id="KW-0347">Helicase</keyword>
<evidence type="ECO:0000256" key="7">
    <source>
        <dbReference type="ARBA" id="ARBA00022806"/>
    </source>
</evidence>
<dbReference type="Gene3D" id="1.20.120.1080">
    <property type="match status" value="1"/>
</dbReference>
<keyword evidence="6" id="KW-0378">Hydrolase</keyword>
<proteinExistence type="inferred from homology"/>
<dbReference type="InterPro" id="IPR011709">
    <property type="entry name" value="DEAD-box_helicase_OB_fold"/>
</dbReference>
<evidence type="ECO:0000256" key="13">
    <source>
        <dbReference type="SAM" id="MobiDB-lite"/>
    </source>
</evidence>
<organism evidence="15 16">
    <name type="scientific">Electrophorus voltai</name>
    <dbReference type="NCBI Taxonomy" id="2609070"/>
    <lineage>
        <taxon>Eukaryota</taxon>
        <taxon>Metazoa</taxon>
        <taxon>Chordata</taxon>
        <taxon>Craniata</taxon>
        <taxon>Vertebrata</taxon>
        <taxon>Euteleostomi</taxon>
        <taxon>Actinopterygii</taxon>
        <taxon>Neopterygii</taxon>
        <taxon>Teleostei</taxon>
        <taxon>Ostariophysi</taxon>
        <taxon>Gymnotiformes</taxon>
        <taxon>Gymnotoidei</taxon>
        <taxon>Gymnotidae</taxon>
        <taxon>Electrophorus</taxon>
    </lineage>
</organism>